<reference evidence="1" key="1">
    <citation type="submission" date="2021-02" db="EMBL/GenBank/DDBJ databases">
        <authorList>
            <person name="Nowell W R."/>
        </authorList>
    </citation>
    <scope>NUCLEOTIDE SEQUENCE</scope>
    <source>
        <strain evidence="1">Ploen Becks lab</strain>
    </source>
</reference>
<evidence type="ECO:0000313" key="1">
    <source>
        <dbReference type="EMBL" id="CAF1000181.1"/>
    </source>
</evidence>
<dbReference type="Proteomes" id="UP000663879">
    <property type="component" value="Unassembled WGS sequence"/>
</dbReference>
<keyword evidence="2" id="KW-1185">Reference proteome</keyword>
<dbReference type="AlphaFoldDB" id="A0A814GRD9"/>
<dbReference type="OrthoDB" id="10407755at2759"/>
<comment type="caution">
    <text evidence="1">The sequence shown here is derived from an EMBL/GenBank/DDBJ whole genome shotgun (WGS) entry which is preliminary data.</text>
</comment>
<protein>
    <submittedName>
        <fullName evidence="1">Uncharacterized protein</fullName>
    </submittedName>
</protein>
<proteinExistence type="predicted"/>
<evidence type="ECO:0000313" key="2">
    <source>
        <dbReference type="Proteomes" id="UP000663879"/>
    </source>
</evidence>
<accession>A0A814GRD9</accession>
<organism evidence="1 2">
    <name type="scientific">Brachionus calyciflorus</name>
    <dbReference type="NCBI Taxonomy" id="104777"/>
    <lineage>
        <taxon>Eukaryota</taxon>
        <taxon>Metazoa</taxon>
        <taxon>Spiralia</taxon>
        <taxon>Gnathifera</taxon>
        <taxon>Rotifera</taxon>
        <taxon>Eurotatoria</taxon>
        <taxon>Monogononta</taxon>
        <taxon>Pseudotrocha</taxon>
        <taxon>Ploima</taxon>
        <taxon>Brachionidae</taxon>
        <taxon>Brachionus</taxon>
    </lineage>
</organism>
<name>A0A814GRD9_9BILA</name>
<sequence>MSVQSTSHIWQYTDLDENTTSICCVDKKQVSDFFNLKIKDIELETKCVINLHGLENQNSIVWIRIKNSSTDARRFAILLINSYTNNSCKEIVLPKLGKSINSENPRKAKKTLTRSCTEHSVCSLSSNTPFSSILSPLKEESSKTNDKESNLLNSKKVKINVKEEAKKEQKKRYTKDFLLTRSAMDESKKLPKNWKELNLMYPNICFVGTVLSYFNATKYHDHWIRLQNENPELHNPVRTISNMQYLNLNQDSKKKIDNFMNRDLLNKFEHQTKISKTSNKNKNAVRFITNNQTNLSTQSKQDNYFQNKNQFQVKYQVKN</sequence>
<gene>
    <name evidence="1" type="ORF">OXX778_LOCUS16365</name>
</gene>
<dbReference type="EMBL" id="CAJNOC010003850">
    <property type="protein sequence ID" value="CAF1000181.1"/>
    <property type="molecule type" value="Genomic_DNA"/>
</dbReference>